<keyword evidence="11" id="KW-0539">Nucleus</keyword>
<keyword evidence="4" id="KW-0479">Metal-binding</keyword>
<evidence type="ECO:0000256" key="12">
    <source>
        <dbReference type="ARBA" id="ARBA00023254"/>
    </source>
</evidence>
<organism evidence="14">
    <name type="scientific">Heliothis virescens</name>
    <name type="common">Tobacco budworm moth</name>
    <dbReference type="NCBI Taxonomy" id="7102"/>
    <lineage>
        <taxon>Eukaryota</taxon>
        <taxon>Metazoa</taxon>
        <taxon>Ecdysozoa</taxon>
        <taxon>Arthropoda</taxon>
        <taxon>Hexapoda</taxon>
        <taxon>Insecta</taxon>
        <taxon>Pterygota</taxon>
        <taxon>Neoptera</taxon>
        <taxon>Endopterygota</taxon>
        <taxon>Lepidoptera</taxon>
        <taxon>Glossata</taxon>
        <taxon>Ditrysia</taxon>
        <taxon>Noctuoidea</taxon>
        <taxon>Noctuidae</taxon>
        <taxon>Heliothinae</taxon>
        <taxon>Heliothis</taxon>
    </lineage>
</organism>
<dbReference type="GO" id="GO:0005634">
    <property type="term" value="C:nucleus"/>
    <property type="evidence" value="ECO:0007669"/>
    <property type="project" value="UniProtKB-SubCell"/>
</dbReference>
<evidence type="ECO:0000256" key="8">
    <source>
        <dbReference type="ARBA" id="ARBA00022842"/>
    </source>
</evidence>
<dbReference type="AlphaFoldDB" id="A0A2A4K6X0"/>
<keyword evidence="5" id="KW-0255">Endonuclease</keyword>
<dbReference type="GO" id="GO:0008821">
    <property type="term" value="F:crossover junction DNA endonuclease activity"/>
    <property type="evidence" value="ECO:0007669"/>
    <property type="project" value="TreeGrafter"/>
</dbReference>
<evidence type="ECO:0000256" key="11">
    <source>
        <dbReference type="ARBA" id="ARBA00023242"/>
    </source>
</evidence>
<keyword evidence="7" id="KW-0378">Hydrolase</keyword>
<evidence type="ECO:0000256" key="10">
    <source>
        <dbReference type="ARBA" id="ARBA00023204"/>
    </source>
</evidence>
<evidence type="ECO:0000256" key="13">
    <source>
        <dbReference type="SAM" id="MobiDB-lite"/>
    </source>
</evidence>
<dbReference type="Gene3D" id="3.40.50.10130">
    <property type="match status" value="1"/>
</dbReference>
<evidence type="ECO:0000256" key="4">
    <source>
        <dbReference type="ARBA" id="ARBA00022723"/>
    </source>
</evidence>
<dbReference type="GO" id="GO:0031297">
    <property type="term" value="P:replication fork processing"/>
    <property type="evidence" value="ECO:0007669"/>
    <property type="project" value="TreeGrafter"/>
</dbReference>
<dbReference type="GO" id="GO:0000712">
    <property type="term" value="P:resolution of meiotic recombination intermediates"/>
    <property type="evidence" value="ECO:0007669"/>
    <property type="project" value="TreeGrafter"/>
</dbReference>
<dbReference type="InterPro" id="IPR033310">
    <property type="entry name" value="Mms4/EME1/EME2"/>
</dbReference>
<sequence length="414" mass="45376">MPNTVYTISSSDSEDGDEISHKPEVPPVATAHKEILTTGSDDEVSDDLLEVALEGTDTQPADTQQDHVGGKRKSNGSTKGKGKKKSKSSIDKEIKKQKLAEEKSAKKAAENMNKIYKPGECMKFMNVEGHPTLWERWYMSDVTREVTAAGAHVVQASNICDPALVVWSRNLPRTLEKDGGTVQLTPPRSMCSRALYVAAADELSAHVRTHTLASHLARAQQLCDASVTLLVYRPQDYFKSPRRKTSNSNRTPVSEVDFELAITDLLVSAGCDTVIASTPNELALTIVQFTKAIAEAPFKKAKRICDEQAEFYMRGDNKKCVAVDKDGAGMGRLWQQMIAILPQSSLEVSRALCAKYKTPLDLYEVLSADNIEEVADIGVSRAAVAGSKSRRIGPEFARKLHTLFTAHRGNTLID</sequence>
<evidence type="ECO:0000256" key="3">
    <source>
        <dbReference type="ARBA" id="ARBA00022722"/>
    </source>
</evidence>
<comment type="cofactor">
    <cofactor evidence="1">
        <name>Mg(2+)</name>
        <dbReference type="ChEBI" id="CHEBI:18420"/>
    </cofactor>
</comment>
<comment type="subcellular location">
    <subcellularLocation>
        <location evidence="2">Nucleus</location>
    </subcellularLocation>
</comment>
<evidence type="ECO:0000256" key="7">
    <source>
        <dbReference type="ARBA" id="ARBA00022801"/>
    </source>
</evidence>
<name>A0A2A4K6X0_HELVI</name>
<proteinExistence type="predicted"/>
<keyword evidence="3" id="KW-0540">Nuclease</keyword>
<reference evidence="14" key="1">
    <citation type="submission" date="2017-09" db="EMBL/GenBank/DDBJ databases">
        <title>Contemporary evolution of a Lepidopteran species, Heliothis virescens, in response to modern agricultural practices.</title>
        <authorList>
            <person name="Fritz M.L."/>
            <person name="Deyonke A.M."/>
            <person name="Papanicolaou A."/>
            <person name="Micinski S."/>
            <person name="Westbrook J."/>
            <person name="Gould F."/>
        </authorList>
    </citation>
    <scope>NUCLEOTIDE SEQUENCE [LARGE SCALE GENOMIC DNA]</scope>
    <source>
        <strain evidence="14">HvINT-</strain>
        <tissue evidence="14">Whole body</tissue>
    </source>
</reference>
<keyword evidence="10" id="KW-0234">DNA repair</keyword>
<dbReference type="EMBL" id="NWSH01000086">
    <property type="protein sequence ID" value="PCG79766.1"/>
    <property type="molecule type" value="Genomic_DNA"/>
</dbReference>
<evidence type="ECO:0000256" key="5">
    <source>
        <dbReference type="ARBA" id="ARBA00022759"/>
    </source>
</evidence>
<comment type="caution">
    <text evidence="14">The sequence shown here is derived from an EMBL/GenBank/DDBJ whole genome shotgun (WGS) entry which is preliminary data.</text>
</comment>
<dbReference type="PANTHER" id="PTHR21077">
    <property type="entry name" value="EME1 PROTEIN"/>
    <property type="match status" value="1"/>
</dbReference>
<dbReference type="PANTHER" id="PTHR21077:SF5">
    <property type="entry name" value="CROSSOVER JUNCTION ENDONUCLEASE MMS4"/>
    <property type="match status" value="1"/>
</dbReference>
<evidence type="ECO:0000256" key="1">
    <source>
        <dbReference type="ARBA" id="ARBA00001946"/>
    </source>
</evidence>
<dbReference type="GO" id="GO:0006302">
    <property type="term" value="P:double-strand break repair"/>
    <property type="evidence" value="ECO:0007669"/>
    <property type="project" value="TreeGrafter"/>
</dbReference>
<dbReference type="STRING" id="7102.A0A2A4K6X0"/>
<feature type="compositionally biased region" description="Acidic residues" evidence="13">
    <location>
        <begin position="40"/>
        <end position="49"/>
    </location>
</feature>
<keyword evidence="9" id="KW-0233">DNA recombination</keyword>
<dbReference type="GO" id="GO:0046872">
    <property type="term" value="F:metal ion binding"/>
    <property type="evidence" value="ECO:0007669"/>
    <property type="project" value="UniProtKB-KW"/>
</dbReference>
<evidence type="ECO:0000313" key="14">
    <source>
        <dbReference type="EMBL" id="PCG79766.1"/>
    </source>
</evidence>
<keyword evidence="12" id="KW-0469">Meiosis</keyword>
<accession>A0A2A4K6X0</accession>
<gene>
    <name evidence="14" type="ORF">B5V51_14243</name>
</gene>
<dbReference type="InterPro" id="IPR042530">
    <property type="entry name" value="EME1/EME2_C"/>
</dbReference>
<feature type="compositionally biased region" description="Basic residues" evidence="13">
    <location>
        <begin position="70"/>
        <end position="87"/>
    </location>
</feature>
<protein>
    <recommendedName>
        <fullName evidence="15">ERCC4 domain-containing protein</fullName>
    </recommendedName>
</protein>
<evidence type="ECO:0000256" key="2">
    <source>
        <dbReference type="ARBA" id="ARBA00004123"/>
    </source>
</evidence>
<feature type="region of interest" description="Disordered" evidence="13">
    <location>
        <begin position="1"/>
        <end position="108"/>
    </location>
</feature>
<dbReference type="GO" id="GO:0048476">
    <property type="term" value="C:Holliday junction resolvase complex"/>
    <property type="evidence" value="ECO:0007669"/>
    <property type="project" value="InterPro"/>
</dbReference>
<dbReference type="GO" id="GO:0031573">
    <property type="term" value="P:mitotic intra-S DNA damage checkpoint signaling"/>
    <property type="evidence" value="ECO:0007669"/>
    <property type="project" value="TreeGrafter"/>
</dbReference>
<feature type="compositionally biased region" description="Basic and acidic residues" evidence="13">
    <location>
        <begin position="88"/>
        <end position="108"/>
    </location>
</feature>
<evidence type="ECO:0000256" key="6">
    <source>
        <dbReference type="ARBA" id="ARBA00022763"/>
    </source>
</evidence>
<evidence type="ECO:0000256" key="9">
    <source>
        <dbReference type="ARBA" id="ARBA00023172"/>
    </source>
</evidence>
<dbReference type="Gene3D" id="1.10.150.670">
    <property type="entry name" value="Crossover junction endonuclease EME1, DNA-binding domain"/>
    <property type="match status" value="1"/>
</dbReference>
<evidence type="ECO:0008006" key="15">
    <source>
        <dbReference type="Google" id="ProtNLM"/>
    </source>
</evidence>
<dbReference type="Pfam" id="PF21292">
    <property type="entry name" value="EME1-MUS81_C"/>
    <property type="match status" value="1"/>
</dbReference>
<keyword evidence="8" id="KW-0460">Magnesium</keyword>
<keyword evidence="6" id="KW-0227">DNA damage</keyword>